<dbReference type="Pfam" id="PF04134">
    <property type="entry name" value="DCC1-like"/>
    <property type="match status" value="1"/>
</dbReference>
<sequence length="127" mass="14090">MENQIIVLYDGECAFCESSIQWIEQRLDVDSKSFQKADLTKYGLTYQECSKSVQVILTGSVLAGAPAIAFLLKKRGNRLLGLFVIASGPLGRFGYKWIAAHRSSHVVAALHQILKLSNSRHIKKLQG</sequence>
<evidence type="ECO:0000313" key="2">
    <source>
        <dbReference type="EMBL" id="CAB4560771.1"/>
    </source>
</evidence>
<feature type="transmembrane region" description="Helical" evidence="1">
    <location>
        <begin position="52"/>
        <end position="72"/>
    </location>
</feature>
<dbReference type="GO" id="GO:0015035">
    <property type="term" value="F:protein-disulfide reductase activity"/>
    <property type="evidence" value="ECO:0007669"/>
    <property type="project" value="InterPro"/>
</dbReference>
<reference evidence="2" key="1">
    <citation type="submission" date="2020-05" db="EMBL/GenBank/DDBJ databases">
        <authorList>
            <person name="Chiriac C."/>
            <person name="Salcher M."/>
            <person name="Ghai R."/>
            <person name="Kavagutti S V."/>
        </authorList>
    </citation>
    <scope>NUCLEOTIDE SEQUENCE</scope>
</reference>
<accession>A0A6J6DA41</accession>
<keyword evidence="1" id="KW-0472">Membrane</keyword>
<organism evidence="2">
    <name type="scientific">freshwater metagenome</name>
    <dbReference type="NCBI Taxonomy" id="449393"/>
    <lineage>
        <taxon>unclassified sequences</taxon>
        <taxon>metagenomes</taxon>
        <taxon>ecological metagenomes</taxon>
    </lineage>
</organism>
<name>A0A6J6DA41_9ZZZZ</name>
<protein>
    <submittedName>
        <fullName evidence="2">Unannotated protein</fullName>
    </submittedName>
</protein>
<dbReference type="InterPro" id="IPR007263">
    <property type="entry name" value="DCC1-like"/>
</dbReference>
<keyword evidence="1" id="KW-1133">Transmembrane helix</keyword>
<gene>
    <name evidence="2" type="ORF">UFOPK1643_00163</name>
</gene>
<proteinExistence type="predicted"/>
<dbReference type="AlphaFoldDB" id="A0A6J6DA41"/>
<keyword evidence="1" id="KW-0812">Transmembrane</keyword>
<dbReference type="EMBL" id="CAEZTK010000005">
    <property type="protein sequence ID" value="CAB4560771.1"/>
    <property type="molecule type" value="Genomic_DNA"/>
</dbReference>
<evidence type="ECO:0000256" key="1">
    <source>
        <dbReference type="SAM" id="Phobius"/>
    </source>
</evidence>